<evidence type="ECO:0000259" key="6">
    <source>
        <dbReference type="Pfam" id="PF00324"/>
    </source>
</evidence>
<evidence type="ECO:0000256" key="1">
    <source>
        <dbReference type="ARBA" id="ARBA00004141"/>
    </source>
</evidence>
<dbReference type="PANTHER" id="PTHR11827">
    <property type="entry name" value="SOLUTE CARRIER FAMILY 12, CATION COTRANSPORTERS"/>
    <property type="match status" value="1"/>
</dbReference>
<dbReference type="PANTHER" id="PTHR11827:SF72">
    <property type="entry name" value="GH08340P"/>
    <property type="match status" value="1"/>
</dbReference>
<reference evidence="8" key="1">
    <citation type="submission" date="2022-11" db="UniProtKB">
        <authorList>
            <consortium name="EnsemblMetazoa"/>
        </authorList>
    </citation>
    <scope>IDENTIFICATION</scope>
</reference>
<dbReference type="GO" id="GO:0006884">
    <property type="term" value="P:cell volume homeostasis"/>
    <property type="evidence" value="ECO:0007669"/>
    <property type="project" value="TreeGrafter"/>
</dbReference>
<dbReference type="GO" id="GO:0015379">
    <property type="term" value="F:potassium:chloride symporter activity"/>
    <property type="evidence" value="ECO:0007669"/>
    <property type="project" value="TreeGrafter"/>
</dbReference>
<keyword evidence="4 5" id="KW-0472">Membrane</keyword>
<proteinExistence type="predicted"/>
<dbReference type="OMA" id="SCILHMV"/>
<keyword evidence="9" id="KW-1185">Reference proteome</keyword>
<dbReference type="InterPro" id="IPR004842">
    <property type="entry name" value="SLC12A_fam"/>
</dbReference>
<dbReference type="GO" id="GO:0055064">
    <property type="term" value="P:chloride ion homeostasis"/>
    <property type="evidence" value="ECO:0007669"/>
    <property type="project" value="TreeGrafter"/>
</dbReference>
<dbReference type="GO" id="GO:0016020">
    <property type="term" value="C:membrane"/>
    <property type="evidence" value="ECO:0007669"/>
    <property type="project" value="UniProtKB-SubCell"/>
</dbReference>
<dbReference type="AlphaFoldDB" id="A0A913WTQ7"/>
<dbReference type="EnsemblMetazoa" id="XM_021038293.2">
    <property type="protein sequence ID" value="XP_020893952.1"/>
    <property type="gene ID" value="LOC110233049"/>
</dbReference>
<comment type="subcellular location">
    <subcellularLocation>
        <location evidence="1">Membrane</location>
        <topology evidence="1">Multi-pass membrane protein</topology>
    </subcellularLocation>
</comment>
<dbReference type="Pfam" id="PF00324">
    <property type="entry name" value="AA_permease"/>
    <property type="match status" value="1"/>
</dbReference>
<evidence type="ECO:0000259" key="7">
    <source>
        <dbReference type="Pfam" id="PF03522"/>
    </source>
</evidence>
<feature type="transmembrane region" description="Helical" evidence="5">
    <location>
        <begin position="58"/>
        <end position="76"/>
    </location>
</feature>
<feature type="domain" description="Amino acid permease/ SLC12A" evidence="6">
    <location>
        <begin position="2"/>
        <end position="113"/>
    </location>
</feature>
<evidence type="ECO:0000256" key="5">
    <source>
        <dbReference type="SAM" id="Phobius"/>
    </source>
</evidence>
<evidence type="ECO:0000256" key="4">
    <source>
        <dbReference type="ARBA" id="ARBA00023136"/>
    </source>
</evidence>
<feature type="domain" description="SLC12A transporter C-terminal" evidence="7">
    <location>
        <begin position="124"/>
        <end position="211"/>
    </location>
</feature>
<dbReference type="RefSeq" id="XP_020893952.1">
    <property type="nucleotide sequence ID" value="XM_021038293.2"/>
</dbReference>
<evidence type="ECO:0000256" key="2">
    <source>
        <dbReference type="ARBA" id="ARBA00022692"/>
    </source>
</evidence>
<feature type="transmembrane region" description="Helical" evidence="5">
    <location>
        <begin position="31"/>
        <end position="51"/>
    </location>
</feature>
<organism evidence="8 9">
    <name type="scientific">Exaiptasia diaphana</name>
    <name type="common">Tropical sea anemone</name>
    <name type="synonym">Aiptasia pulchella</name>
    <dbReference type="NCBI Taxonomy" id="2652724"/>
    <lineage>
        <taxon>Eukaryota</taxon>
        <taxon>Metazoa</taxon>
        <taxon>Cnidaria</taxon>
        <taxon>Anthozoa</taxon>
        <taxon>Hexacorallia</taxon>
        <taxon>Actiniaria</taxon>
        <taxon>Aiptasiidae</taxon>
        <taxon>Exaiptasia</taxon>
    </lineage>
</organism>
<name>A0A913WTQ7_EXADI</name>
<dbReference type="GeneID" id="110233049"/>
<dbReference type="GO" id="GO:0055075">
    <property type="term" value="P:potassium ion homeostasis"/>
    <property type="evidence" value="ECO:0007669"/>
    <property type="project" value="TreeGrafter"/>
</dbReference>
<dbReference type="Proteomes" id="UP000887567">
    <property type="component" value="Unplaced"/>
</dbReference>
<accession>A0A913WTQ7</accession>
<evidence type="ECO:0000256" key="3">
    <source>
        <dbReference type="ARBA" id="ARBA00022989"/>
    </source>
</evidence>
<sequence length="460" mass="52536">MFFLLCYGVTNLACFALKVASAPNFRPTFKYFSWQTALFGGLFCFVIMFLIDPLYAAISLALMIILFVVISLRAPVTPWGDVSQALIYHQVRKYLLRLDIRKEHVKFWRPQVLLLVSNPRSSYHLIDFVNDIKKSGMYMLGHIQVDEFGNESIDRQKRELASWLSFVDIAEIKSFVEITIAPTIRQGAQNLIMTSGLGSMRANTVVLGFFDDRLPEDNLSLGIIRKNKFFGRRRAVQDGLFRDVLNSLPRLRVSNSDQEMNPKDYVAIIKDCIMMGKNVCVTRNFQNLNKNYLEKGGYIDVWPVSASVVREGPLGPYDLTFLLILQLSCILHMVPYWESRTSIRVFSVTCENAADEEHNLINLLKELRIPAEVRMVHAIEDCDVTRNASGFSPTVNWYRTINHLIRTHSSEAYVVFTGLPHPPQDENMTEQFLQELSLLSENIPPVMMVYGRSPVVSTSL</sequence>
<keyword evidence="2 5" id="KW-0812">Transmembrane</keyword>
<protein>
    <submittedName>
        <fullName evidence="8">Uncharacterized protein</fullName>
    </submittedName>
</protein>
<keyword evidence="3 5" id="KW-1133">Transmembrane helix</keyword>
<dbReference type="KEGG" id="epa:110233049"/>
<evidence type="ECO:0000313" key="9">
    <source>
        <dbReference type="Proteomes" id="UP000887567"/>
    </source>
</evidence>
<dbReference type="InterPro" id="IPR018491">
    <property type="entry name" value="SLC12_C"/>
</dbReference>
<dbReference type="Pfam" id="PF03522">
    <property type="entry name" value="SLC12"/>
    <property type="match status" value="1"/>
</dbReference>
<dbReference type="OrthoDB" id="2020542at2759"/>
<evidence type="ECO:0000313" key="8">
    <source>
        <dbReference type="EnsemblMetazoa" id="XP_020893952.1"/>
    </source>
</evidence>
<dbReference type="InterPro" id="IPR004841">
    <property type="entry name" value="AA-permease/SLC12A_dom"/>
</dbReference>